<gene>
    <name evidence="3" type="ORF">Apa02nite_064910</name>
</gene>
<dbReference type="CDD" id="cd16282">
    <property type="entry name" value="metallo-hydrolase-like_MBL-fold"/>
    <property type="match status" value="1"/>
</dbReference>
<evidence type="ECO:0000259" key="2">
    <source>
        <dbReference type="SMART" id="SM00849"/>
    </source>
</evidence>
<comment type="caution">
    <text evidence="3">The sequence shown here is derived from an EMBL/GenBank/DDBJ whole genome shotgun (WGS) entry which is preliminary data.</text>
</comment>
<dbReference type="InterPro" id="IPR050855">
    <property type="entry name" value="NDM-1-like"/>
</dbReference>
<dbReference type="PANTHER" id="PTHR42951:SF4">
    <property type="entry name" value="ACYL-COENZYME A THIOESTERASE MBLAC2"/>
    <property type="match status" value="1"/>
</dbReference>
<dbReference type="Gene3D" id="3.60.15.10">
    <property type="entry name" value="Ribonuclease Z/Hydroxyacylglutathione hydrolase-like"/>
    <property type="match status" value="1"/>
</dbReference>
<dbReference type="InterPro" id="IPR036866">
    <property type="entry name" value="RibonucZ/Hydroxyglut_hydro"/>
</dbReference>
<reference evidence="3 4" key="1">
    <citation type="submission" date="2021-01" db="EMBL/GenBank/DDBJ databases">
        <title>Whole genome shotgun sequence of Actinoplanes palleronii NBRC 14916.</title>
        <authorList>
            <person name="Komaki H."/>
            <person name="Tamura T."/>
        </authorList>
    </citation>
    <scope>NUCLEOTIDE SEQUENCE [LARGE SCALE GENOMIC DNA]</scope>
    <source>
        <strain evidence="3 4">NBRC 14916</strain>
    </source>
</reference>
<protein>
    <submittedName>
        <fullName evidence="3">MBL fold metallo-hydrolase</fullName>
    </submittedName>
</protein>
<dbReference type="SMART" id="SM00849">
    <property type="entry name" value="Lactamase_B"/>
    <property type="match status" value="1"/>
</dbReference>
<evidence type="ECO:0000313" key="3">
    <source>
        <dbReference type="EMBL" id="GIE70383.1"/>
    </source>
</evidence>
<organism evidence="3 4">
    <name type="scientific">Actinoplanes palleronii</name>
    <dbReference type="NCBI Taxonomy" id="113570"/>
    <lineage>
        <taxon>Bacteria</taxon>
        <taxon>Bacillati</taxon>
        <taxon>Actinomycetota</taxon>
        <taxon>Actinomycetes</taxon>
        <taxon>Micromonosporales</taxon>
        <taxon>Micromonosporaceae</taxon>
        <taxon>Actinoplanes</taxon>
    </lineage>
</organism>
<keyword evidence="4" id="KW-1185">Reference proteome</keyword>
<dbReference type="PANTHER" id="PTHR42951">
    <property type="entry name" value="METALLO-BETA-LACTAMASE DOMAIN-CONTAINING"/>
    <property type="match status" value="1"/>
</dbReference>
<feature type="compositionally biased region" description="Basic residues" evidence="1">
    <location>
        <begin position="1"/>
        <end position="10"/>
    </location>
</feature>
<dbReference type="Proteomes" id="UP000624709">
    <property type="component" value="Unassembled WGS sequence"/>
</dbReference>
<feature type="domain" description="Metallo-beta-lactamase" evidence="2">
    <location>
        <begin position="61"/>
        <end position="245"/>
    </location>
</feature>
<dbReference type="Pfam" id="PF00753">
    <property type="entry name" value="Lactamase_B"/>
    <property type="match status" value="1"/>
</dbReference>
<dbReference type="SUPFAM" id="SSF56281">
    <property type="entry name" value="Metallo-hydrolase/oxidoreductase"/>
    <property type="match status" value="1"/>
</dbReference>
<evidence type="ECO:0000256" key="1">
    <source>
        <dbReference type="SAM" id="MobiDB-lite"/>
    </source>
</evidence>
<evidence type="ECO:0000313" key="4">
    <source>
        <dbReference type="Proteomes" id="UP000624709"/>
    </source>
</evidence>
<dbReference type="InterPro" id="IPR001279">
    <property type="entry name" value="Metallo-B-lactamas"/>
</dbReference>
<proteinExistence type="predicted"/>
<name>A0ABQ4BI99_9ACTN</name>
<sequence length="340" mass="36593">MSQKTNHRREKLSAGCQKPAAAGTNLTGMSDMTVFAKGQAELVEVRPGVHAWVQPDGSWWLNNAGAVTIGTAQLVIDTCATATRARRFLEALGEATGMTPKLAVNTHQHGDHTYGNSLLPGTTVLIGQEKMREGLRVDPIIDGCPPFWSPVPDWGDVERRLPDVTVDDALTVHLGDRRVELRHPGGPAHTTGDLIAWVPHERVLFTGDLVFSGLTPLVFMGSVPGALAAIDWLAGFGPEVLVPGHGPVLTGDDIGRVLDEHRRYYRLVLQAGADGITRGRSALDAARAVDLGEFAGWADAERVVLNLHRYYADHHGTELDLIAAFSDAVTYHGGPLTTHV</sequence>
<accession>A0ABQ4BI99</accession>
<dbReference type="EMBL" id="BOMS01000102">
    <property type="protein sequence ID" value="GIE70383.1"/>
    <property type="molecule type" value="Genomic_DNA"/>
</dbReference>
<feature type="region of interest" description="Disordered" evidence="1">
    <location>
        <begin position="1"/>
        <end position="20"/>
    </location>
</feature>